<comment type="subcellular location">
    <subcellularLocation>
        <location evidence="1">Cell membrane</location>
        <topology evidence="1">Multi-pass membrane protein</topology>
    </subcellularLocation>
</comment>
<keyword evidence="8" id="KW-0675">Receptor</keyword>
<gene>
    <name evidence="15" type="primary">LOC113217636</name>
</gene>
<feature type="transmembrane region" description="Helical" evidence="12">
    <location>
        <begin position="109"/>
        <end position="129"/>
    </location>
</feature>
<dbReference type="InterPro" id="IPR017452">
    <property type="entry name" value="GPCR_Rhodpsn_7TM"/>
</dbReference>
<dbReference type="GeneID" id="113217636"/>
<evidence type="ECO:0000256" key="9">
    <source>
        <dbReference type="ARBA" id="ARBA00023180"/>
    </source>
</evidence>
<name>A0A6J1TKX0_FRAOC</name>
<evidence type="ECO:0000259" key="13">
    <source>
        <dbReference type="PROSITE" id="PS50262"/>
    </source>
</evidence>
<evidence type="ECO:0000256" key="7">
    <source>
        <dbReference type="ARBA" id="ARBA00023136"/>
    </source>
</evidence>
<dbReference type="SUPFAM" id="SSF81321">
    <property type="entry name" value="Family A G protein-coupled receptor-like"/>
    <property type="match status" value="1"/>
</dbReference>
<feature type="compositionally biased region" description="Low complexity" evidence="11">
    <location>
        <begin position="409"/>
        <end position="421"/>
    </location>
</feature>
<dbReference type="GO" id="GO:0004930">
    <property type="term" value="F:G protein-coupled receptor activity"/>
    <property type="evidence" value="ECO:0007669"/>
    <property type="project" value="UniProtKB-KW"/>
</dbReference>
<dbReference type="CDD" id="cd00637">
    <property type="entry name" value="7tm_classA_rhodopsin-like"/>
    <property type="match status" value="1"/>
</dbReference>
<dbReference type="AlphaFoldDB" id="A0A6J1TKX0"/>
<dbReference type="InterPro" id="IPR000276">
    <property type="entry name" value="GPCR_Rhodpsn"/>
</dbReference>
<sequence length="430" mass="46896">MAAAALALAATAEPMNLAATLARLTQPTKKADERLVPYNDSLPETPGLVVVDVFDLEHAFPYIMMVFAILEYTMMVLIVVGNLFILVAYAVGRIRGKNSSMRLPSSGRLVLNLALADLLVGVGLIYFSLFKFWPEMAAQLAKYRLPCVLRFSVCFLTMFGSHCALLVVAMDRYTAIVHTLHYKDYLTTRVSWLVILAGWVVPVAGAGAVFLVNEWRPGVPFCDEHHIVPNFLIMFALPSNVSVLLLISLTHWRVHREVQAYTLRASDPSFVASTASAARRSHGCRKSAVLLLRVTTSFIVCWTPLDVMLVLFVVLGPRPWVLVVFEAAFFLAMTSFLLNPFVYAWKTEAIRRPLIAALTALRVLPPAARRAPRGHPYPGGPARVFTIPHNNRASVLSVSHSSTSGAASAASASSGATTSSGQTVRTSLGT</sequence>
<evidence type="ECO:0000256" key="3">
    <source>
        <dbReference type="ARBA" id="ARBA00022475"/>
    </source>
</evidence>
<dbReference type="SMART" id="SM01381">
    <property type="entry name" value="7TM_GPCR_Srsx"/>
    <property type="match status" value="1"/>
</dbReference>
<organism evidence="14 15">
    <name type="scientific">Frankliniella occidentalis</name>
    <name type="common">Western flower thrips</name>
    <name type="synonym">Euthrips occidentalis</name>
    <dbReference type="NCBI Taxonomy" id="133901"/>
    <lineage>
        <taxon>Eukaryota</taxon>
        <taxon>Metazoa</taxon>
        <taxon>Ecdysozoa</taxon>
        <taxon>Arthropoda</taxon>
        <taxon>Hexapoda</taxon>
        <taxon>Insecta</taxon>
        <taxon>Pterygota</taxon>
        <taxon>Neoptera</taxon>
        <taxon>Paraneoptera</taxon>
        <taxon>Thysanoptera</taxon>
        <taxon>Terebrantia</taxon>
        <taxon>Thripoidea</taxon>
        <taxon>Thripidae</taxon>
        <taxon>Frankliniella</taxon>
    </lineage>
</organism>
<dbReference type="PRINTS" id="PR00237">
    <property type="entry name" value="GPCRRHODOPSN"/>
</dbReference>
<dbReference type="PROSITE" id="PS50262">
    <property type="entry name" value="G_PROTEIN_RECEP_F1_2"/>
    <property type="match status" value="1"/>
</dbReference>
<evidence type="ECO:0000256" key="4">
    <source>
        <dbReference type="ARBA" id="ARBA00022692"/>
    </source>
</evidence>
<evidence type="ECO:0000256" key="5">
    <source>
        <dbReference type="ARBA" id="ARBA00022989"/>
    </source>
</evidence>
<feature type="transmembrane region" description="Helical" evidence="12">
    <location>
        <begin position="231"/>
        <end position="249"/>
    </location>
</feature>
<evidence type="ECO:0000256" key="11">
    <source>
        <dbReference type="SAM" id="MobiDB-lite"/>
    </source>
</evidence>
<keyword evidence="14" id="KW-1185">Reference proteome</keyword>
<keyword evidence="5 12" id="KW-1133">Transmembrane helix</keyword>
<feature type="transmembrane region" description="Helical" evidence="12">
    <location>
        <begin position="149"/>
        <end position="169"/>
    </location>
</feature>
<dbReference type="Proteomes" id="UP000504606">
    <property type="component" value="Unplaced"/>
</dbReference>
<dbReference type="PANTHER" id="PTHR24246">
    <property type="entry name" value="OLFACTORY RECEPTOR AND ADENOSINE RECEPTOR"/>
    <property type="match status" value="1"/>
</dbReference>
<keyword evidence="10" id="KW-0807">Transducer</keyword>
<accession>A0A6J1TKX0</accession>
<dbReference type="RefSeq" id="XP_026293397.2">
    <property type="nucleotide sequence ID" value="XM_026437612.2"/>
</dbReference>
<feature type="transmembrane region" description="Helical" evidence="12">
    <location>
        <begin position="62"/>
        <end position="89"/>
    </location>
</feature>
<dbReference type="Pfam" id="PF00001">
    <property type="entry name" value="7tm_1"/>
    <property type="match status" value="1"/>
</dbReference>
<proteinExistence type="inferred from homology"/>
<feature type="transmembrane region" description="Helical" evidence="12">
    <location>
        <begin position="290"/>
        <end position="314"/>
    </location>
</feature>
<feature type="transmembrane region" description="Helical" evidence="12">
    <location>
        <begin position="320"/>
        <end position="345"/>
    </location>
</feature>
<feature type="domain" description="G-protein coupled receptors family 1 profile" evidence="13">
    <location>
        <begin position="81"/>
        <end position="343"/>
    </location>
</feature>
<evidence type="ECO:0000313" key="15">
    <source>
        <dbReference type="RefSeq" id="XP_026293397.2"/>
    </source>
</evidence>
<protein>
    <submittedName>
        <fullName evidence="15">Melanocortin receptor 5-like</fullName>
    </submittedName>
</protein>
<reference evidence="15" key="1">
    <citation type="submission" date="2025-08" db="UniProtKB">
        <authorList>
            <consortium name="RefSeq"/>
        </authorList>
    </citation>
    <scope>IDENTIFICATION</scope>
    <source>
        <tissue evidence="15">Whole organism</tissue>
    </source>
</reference>
<keyword evidence="3" id="KW-1003">Cell membrane</keyword>
<evidence type="ECO:0000256" key="2">
    <source>
        <dbReference type="ARBA" id="ARBA00010663"/>
    </source>
</evidence>
<evidence type="ECO:0000256" key="12">
    <source>
        <dbReference type="SAM" id="Phobius"/>
    </source>
</evidence>
<dbReference type="Gene3D" id="1.20.1070.10">
    <property type="entry name" value="Rhodopsin 7-helix transmembrane proteins"/>
    <property type="match status" value="1"/>
</dbReference>
<feature type="transmembrane region" description="Helical" evidence="12">
    <location>
        <begin position="190"/>
        <end position="211"/>
    </location>
</feature>
<evidence type="ECO:0000256" key="1">
    <source>
        <dbReference type="ARBA" id="ARBA00004651"/>
    </source>
</evidence>
<keyword evidence="7 12" id="KW-0472">Membrane</keyword>
<feature type="region of interest" description="Disordered" evidence="11">
    <location>
        <begin position="409"/>
        <end position="430"/>
    </location>
</feature>
<keyword evidence="4 12" id="KW-0812">Transmembrane</keyword>
<dbReference type="PANTHER" id="PTHR24246:SF27">
    <property type="entry name" value="ADENOSINE RECEPTOR, ISOFORM A"/>
    <property type="match status" value="1"/>
</dbReference>
<dbReference type="OrthoDB" id="10042731at2759"/>
<evidence type="ECO:0000256" key="6">
    <source>
        <dbReference type="ARBA" id="ARBA00023040"/>
    </source>
</evidence>
<comment type="similarity">
    <text evidence="2">Belongs to the G-protein coupled receptor 1 family.</text>
</comment>
<evidence type="ECO:0000256" key="8">
    <source>
        <dbReference type="ARBA" id="ARBA00023170"/>
    </source>
</evidence>
<dbReference type="KEGG" id="foc:113217636"/>
<keyword evidence="9" id="KW-0325">Glycoprotein</keyword>
<evidence type="ECO:0000256" key="10">
    <source>
        <dbReference type="ARBA" id="ARBA00023224"/>
    </source>
</evidence>
<dbReference type="GO" id="GO:0005886">
    <property type="term" value="C:plasma membrane"/>
    <property type="evidence" value="ECO:0007669"/>
    <property type="project" value="UniProtKB-SubCell"/>
</dbReference>
<evidence type="ECO:0000313" key="14">
    <source>
        <dbReference type="Proteomes" id="UP000504606"/>
    </source>
</evidence>
<keyword evidence="6" id="KW-0297">G-protein coupled receptor</keyword>